<organism evidence="10 11">
    <name type="scientific">Cellvibrio mixtus</name>
    <dbReference type="NCBI Taxonomy" id="39650"/>
    <lineage>
        <taxon>Bacteria</taxon>
        <taxon>Pseudomonadati</taxon>
        <taxon>Pseudomonadota</taxon>
        <taxon>Gammaproteobacteria</taxon>
        <taxon>Cellvibrionales</taxon>
        <taxon>Cellvibrionaceae</taxon>
        <taxon>Cellvibrio</taxon>
    </lineage>
</organism>
<keyword evidence="11" id="KW-1185">Reference proteome</keyword>
<evidence type="ECO:0000313" key="11">
    <source>
        <dbReference type="Proteomes" id="UP000216101"/>
    </source>
</evidence>
<keyword evidence="5 8" id="KW-0547">Nucleotide-binding</keyword>
<dbReference type="InterPro" id="IPR012094">
    <property type="entry name" value="tRNA_Ile_lys_synt"/>
</dbReference>
<dbReference type="SMART" id="SM00977">
    <property type="entry name" value="TilS_C"/>
    <property type="match status" value="1"/>
</dbReference>
<dbReference type="SUPFAM" id="SSF82829">
    <property type="entry name" value="MesJ substrate recognition domain-like"/>
    <property type="match status" value="1"/>
</dbReference>
<dbReference type="InterPro" id="IPR011063">
    <property type="entry name" value="TilS/TtcA_N"/>
</dbReference>
<dbReference type="CDD" id="cd01992">
    <property type="entry name" value="TilS_N"/>
    <property type="match status" value="1"/>
</dbReference>
<gene>
    <name evidence="8" type="primary">tilS</name>
    <name evidence="10" type="ORF">CBP51_14030</name>
</gene>
<dbReference type="EC" id="6.3.4.19" evidence="8"/>
<feature type="binding site" evidence="8">
    <location>
        <begin position="34"/>
        <end position="39"/>
    </location>
    <ligand>
        <name>ATP</name>
        <dbReference type="ChEBI" id="CHEBI:30616"/>
    </ligand>
</feature>
<evidence type="ECO:0000259" key="9">
    <source>
        <dbReference type="SMART" id="SM00977"/>
    </source>
</evidence>
<comment type="caution">
    <text evidence="10">The sequence shown here is derived from an EMBL/GenBank/DDBJ whole genome shotgun (WGS) entry which is preliminary data.</text>
</comment>
<comment type="similarity">
    <text evidence="8">Belongs to the tRNA(Ile)-lysidine synthase family.</text>
</comment>
<dbReference type="GO" id="GO:0005524">
    <property type="term" value="F:ATP binding"/>
    <property type="evidence" value="ECO:0007669"/>
    <property type="project" value="UniProtKB-UniRule"/>
</dbReference>
<dbReference type="HAMAP" id="MF_01161">
    <property type="entry name" value="tRNA_Ile_lys_synt"/>
    <property type="match status" value="1"/>
</dbReference>
<comment type="function">
    <text evidence="8">Ligates lysine onto the cytidine present at position 34 of the AUA codon-specific tRNA(Ile) that contains the anticodon CAU, in an ATP-dependent manner. Cytidine is converted to lysidine, thus changing the amino acid specificity of the tRNA from methionine to isoleucine.</text>
</comment>
<dbReference type="EMBL" id="NHNI01000002">
    <property type="protein sequence ID" value="OZY84328.1"/>
    <property type="molecule type" value="Genomic_DNA"/>
</dbReference>
<evidence type="ECO:0000256" key="6">
    <source>
        <dbReference type="ARBA" id="ARBA00022840"/>
    </source>
</evidence>
<accession>A0A266Q384</accession>
<evidence type="ECO:0000256" key="1">
    <source>
        <dbReference type="ARBA" id="ARBA00004496"/>
    </source>
</evidence>
<keyword evidence="4 8" id="KW-0819">tRNA processing</keyword>
<keyword evidence="6 8" id="KW-0067">ATP-binding</keyword>
<comment type="catalytic activity">
    <reaction evidence="7 8">
        <text>cytidine(34) in tRNA(Ile2) + L-lysine + ATP = lysidine(34) in tRNA(Ile2) + AMP + diphosphate + H(+)</text>
        <dbReference type="Rhea" id="RHEA:43744"/>
        <dbReference type="Rhea" id="RHEA-COMP:10625"/>
        <dbReference type="Rhea" id="RHEA-COMP:10670"/>
        <dbReference type="ChEBI" id="CHEBI:15378"/>
        <dbReference type="ChEBI" id="CHEBI:30616"/>
        <dbReference type="ChEBI" id="CHEBI:32551"/>
        <dbReference type="ChEBI" id="CHEBI:33019"/>
        <dbReference type="ChEBI" id="CHEBI:82748"/>
        <dbReference type="ChEBI" id="CHEBI:83665"/>
        <dbReference type="ChEBI" id="CHEBI:456215"/>
        <dbReference type="EC" id="6.3.4.19"/>
    </reaction>
</comment>
<dbReference type="InterPro" id="IPR015262">
    <property type="entry name" value="tRNA_Ile_lys_synt_subst-bd"/>
</dbReference>
<dbReference type="AlphaFoldDB" id="A0A266Q384"/>
<dbReference type="InterPro" id="IPR012796">
    <property type="entry name" value="Lysidine-tRNA-synth_C"/>
</dbReference>
<reference evidence="11" key="1">
    <citation type="submission" date="2017-05" db="EMBL/GenBank/DDBJ databases">
        <authorList>
            <person name="Barney B.M."/>
        </authorList>
    </citation>
    <scope>NUCLEOTIDE SEQUENCE [LARGE SCALE GENOMIC DNA]</scope>
    <source>
        <strain evidence="11">PSBB022</strain>
    </source>
</reference>
<dbReference type="NCBIfam" id="TIGR02433">
    <property type="entry name" value="lysidine_TilS_C"/>
    <property type="match status" value="1"/>
</dbReference>
<comment type="domain">
    <text evidence="8">The N-terminal region contains the highly conserved SGGXDS motif, predicted to be a P-loop motif involved in ATP binding.</text>
</comment>
<evidence type="ECO:0000256" key="8">
    <source>
        <dbReference type="HAMAP-Rule" id="MF_01161"/>
    </source>
</evidence>
<evidence type="ECO:0000256" key="7">
    <source>
        <dbReference type="ARBA" id="ARBA00048539"/>
    </source>
</evidence>
<sequence>MTSSSPIFSPAVLRAYLPDLAKCAQGTVCWVGFSGGLDSTVLLHALAQLQLPVTLRALHINHQISPHANQWQEQCAAVCAQLGVELVAERVAVVNRGKGIEDAAREARYAVFTRYLQAGDMLLTAHHANDQAETLLLRLLRGTGPRGLAAMAMQRPLGAGTLVRPLLTVSRAELETYGREHQLQWVEDESNQDDAYDRNFLRNQVMPLLARRWPAFMRKWQQTAELCAEQEQLLEAIAREDLHTAATRRERIGQSIDLAFLCSLSPVRQQNLLRYWLRSAGYSTPEQSHWRQIQQQLLLGREDAEANVTWGDLSLRVFRQRLYLLPAALPVLTLDIVEQGAVERSGDGAVRLKVGLPDLHIRYRQGGERCKPAGRHHSQTLKKLLQEYALEPWLRDDLPLVYSGDTLVAVGDLWVCSGYTAEAGEQGLHLRWGG</sequence>
<name>A0A266Q384_9GAMM</name>
<dbReference type="PANTHER" id="PTHR43033:SF1">
    <property type="entry name" value="TRNA(ILE)-LYSIDINE SYNTHASE-RELATED"/>
    <property type="match status" value="1"/>
</dbReference>
<dbReference type="Gene3D" id="3.40.50.620">
    <property type="entry name" value="HUPs"/>
    <property type="match status" value="1"/>
</dbReference>
<dbReference type="Gene3D" id="1.20.59.20">
    <property type="match status" value="1"/>
</dbReference>
<keyword evidence="3 8" id="KW-0436">Ligase</keyword>
<dbReference type="InterPro" id="IPR012795">
    <property type="entry name" value="tRNA_Ile_lys_synt_N"/>
</dbReference>
<dbReference type="GO" id="GO:0006400">
    <property type="term" value="P:tRNA modification"/>
    <property type="evidence" value="ECO:0007669"/>
    <property type="project" value="UniProtKB-UniRule"/>
</dbReference>
<keyword evidence="2 8" id="KW-0963">Cytoplasm</keyword>
<feature type="domain" description="Lysidine-tRNA(Ile) synthetase C-terminal" evidence="9">
    <location>
        <begin position="359"/>
        <end position="432"/>
    </location>
</feature>
<dbReference type="GO" id="GO:0032267">
    <property type="term" value="F:tRNA(Ile)-lysidine synthase activity"/>
    <property type="evidence" value="ECO:0007669"/>
    <property type="project" value="UniProtKB-EC"/>
</dbReference>
<evidence type="ECO:0000256" key="3">
    <source>
        <dbReference type="ARBA" id="ARBA00022598"/>
    </source>
</evidence>
<evidence type="ECO:0000256" key="5">
    <source>
        <dbReference type="ARBA" id="ARBA00022741"/>
    </source>
</evidence>
<dbReference type="NCBIfam" id="TIGR02432">
    <property type="entry name" value="lysidine_TilS_N"/>
    <property type="match status" value="1"/>
</dbReference>
<dbReference type="PANTHER" id="PTHR43033">
    <property type="entry name" value="TRNA(ILE)-LYSIDINE SYNTHASE-RELATED"/>
    <property type="match status" value="1"/>
</dbReference>
<evidence type="ECO:0000313" key="10">
    <source>
        <dbReference type="EMBL" id="OZY84328.1"/>
    </source>
</evidence>
<evidence type="ECO:0000256" key="2">
    <source>
        <dbReference type="ARBA" id="ARBA00022490"/>
    </source>
</evidence>
<dbReference type="SUPFAM" id="SSF56037">
    <property type="entry name" value="PheT/TilS domain"/>
    <property type="match status" value="1"/>
</dbReference>
<dbReference type="RefSeq" id="WP_094985435.1">
    <property type="nucleotide sequence ID" value="NZ_NHNI01000002.1"/>
</dbReference>
<dbReference type="Pfam" id="PF09179">
    <property type="entry name" value="TilS"/>
    <property type="match status" value="1"/>
</dbReference>
<dbReference type="Pfam" id="PF11734">
    <property type="entry name" value="TilS_C"/>
    <property type="match status" value="1"/>
</dbReference>
<protein>
    <recommendedName>
        <fullName evidence="8">tRNA(Ile)-lysidine synthase</fullName>
        <ecNumber evidence="8">6.3.4.19</ecNumber>
    </recommendedName>
    <alternativeName>
        <fullName evidence="8">tRNA(Ile)-2-lysyl-cytidine synthase</fullName>
    </alternativeName>
    <alternativeName>
        <fullName evidence="8">tRNA(Ile)-lysidine synthetase</fullName>
    </alternativeName>
</protein>
<dbReference type="Pfam" id="PF01171">
    <property type="entry name" value="ATP_bind_3"/>
    <property type="match status" value="1"/>
</dbReference>
<dbReference type="SUPFAM" id="SSF52402">
    <property type="entry name" value="Adenine nucleotide alpha hydrolases-like"/>
    <property type="match status" value="1"/>
</dbReference>
<proteinExistence type="inferred from homology"/>
<comment type="subcellular location">
    <subcellularLocation>
        <location evidence="1 8">Cytoplasm</location>
    </subcellularLocation>
</comment>
<evidence type="ECO:0000256" key="4">
    <source>
        <dbReference type="ARBA" id="ARBA00022694"/>
    </source>
</evidence>
<dbReference type="InterPro" id="IPR014729">
    <property type="entry name" value="Rossmann-like_a/b/a_fold"/>
</dbReference>
<dbReference type="GO" id="GO:0005737">
    <property type="term" value="C:cytoplasm"/>
    <property type="evidence" value="ECO:0007669"/>
    <property type="project" value="UniProtKB-SubCell"/>
</dbReference>
<dbReference type="Proteomes" id="UP000216101">
    <property type="component" value="Unassembled WGS sequence"/>
</dbReference>